<comment type="caution">
    <text evidence="2">The sequence shown here is derived from an EMBL/GenBank/DDBJ whole genome shotgun (WGS) entry which is preliminary data.</text>
</comment>
<dbReference type="PROSITE" id="PS51318">
    <property type="entry name" value="TAT"/>
    <property type="match status" value="1"/>
</dbReference>
<dbReference type="Pfam" id="PF13483">
    <property type="entry name" value="Lactamase_B_3"/>
    <property type="match status" value="1"/>
</dbReference>
<dbReference type="Proteomes" id="UP000467322">
    <property type="component" value="Unassembled WGS sequence"/>
</dbReference>
<reference evidence="2 3" key="1">
    <citation type="submission" date="2019-12" db="EMBL/GenBank/DDBJ databases">
        <title>Maritimibacter sp. nov. sp. isolated from sea sand.</title>
        <authorList>
            <person name="Kim J."/>
            <person name="Jeong S.E."/>
            <person name="Jung H.S."/>
            <person name="Jeon C.O."/>
        </authorList>
    </citation>
    <scope>NUCLEOTIDE SEQUENCE [LARGE SCALE GENOMIC DNA]</scope>
    <source>
        <strain evidence="2 3">DP07</strain>
    </source>
</reference>
<keyword evidence="1" id="KW-0732">Signal</keyword>
<accession>A0A845M1Q3</accession>
<dbReference type="InterPro" id="IPR006311">
    <property type="entry name" value="TAT_signal"/>
</dbReference>
<evidence type="ECO:0000313" key="3">
    <source>
        <dbReference type="Proteomes" id="UP000467322"/>
    </source>
</evidence>
<dbReference type="AlphaFoldDB" id="A0A845M1Q3"/>
<sequence length="262" mass="27948">MKTTRRTFLATAAASAGAVTILPYAGMAAAHSSNMFQTDAGDIIVHPVSHASFVMETPKGVIYVDPVGAAEDYSDFPAPDLILITHEHGDHYNAEVLTALIGGETSLVTNPAVNGMLPAEISDGAVSMANGDSMDWNGLTIDAIPAYNTTEGRQNFHPEGRDNGYVLSFDGFRVYISGDTEDIPEMRALENIDLAFICMNLPFTMDASAAASAVEEFGPAYVYPYHYRGRDGGTQDPAEFAEMVGDATEVKMGGWYGEGELG</sequence>
<evidence type="ECO:0000313" key="2">
    <source>
        <dbReference type="EMBL" id="MZR14290.1"/>
    </source>
</evidence>
<dbReference type="InterPro" id="IPR050114">
    <property type="entry name" value="UPF0173_UPF0282_UlaG_hydrolase"/>
</dbReference>
<dbReference type="EMBL" id="WTUX01000019">
    <property type="protein sequence ID" value="MZR14290.1"/>
    <property type="molecule type" value="Genomic_DNA"/>
</dbReference>
<feature type="chain" id="PRO_5032758368" evidence="1">
    <location>
        <begin position="19"/>
        <end position="262"/>
    </location>
</feature>
<dbReference type="SUPFAM" id="SSF56281">
    <property type="entry name" value="Metallo-hydrolase/oxidoreductase"/>
    <property type="match status" value="1"/>
</dbReference>
<gene>
    <name evidence="2" type="ORF">GQE99_14820</name>
</gene>
<name>A0A845M1Q3_9RHOB</name>
<dbReference type="RefSeq" id="WP_161352421.1">
    <property type="nucleotide sequence ID" value="NZ_WTUX01000019.1"/>
</dbReference>
<organism evidence="2 3">
    <name type="scientific">Maritimibacter harenae</name>
    <dbReference type="NCBI Taxonomy" id="2606218"/>
    <lineage>
        <taxon>Bacteria</taxon>
        <taxon>Pseudomonadati</taxon>
        <taxon>Pseudomonadota</taxon>
        <taxon>Alphaproteobacteria</taxon>
        <taxon>Rhodobacterales</taxon>
        <taxon>Roseobacteraceae</taxon>
        <taxon>Maritimibacter</taxon>
    </lineage>
</organism>
<dbReference type="InterPro" id="IPR036866">
    <property type="entry name" value="RibonucZ/Hydroxyglut_hydro"/>
</dbReference>
<protein>
    <submittedName>
        <fullName evidence="2">MBL fold metallo-hydrolase</fullName>
    </submittedName>
</protein>
<dbReference type="GO" id="GO:0016787">
    <property type="term" value="F:hydrolase activity"/>
    <property type="evidence" value="ECO:0007669"/>
    <property type="project" value="UniProtKB-KW"/>
</dbReference>
<dbReference type="Gene3D" id="3.60.15.10">
    <property type="entry name" value="Ribonuclease Z/Hydroxyacylglutathione hydrolase-like"/>
    <property type="match status" value="1"/>
</dbReference>
<proteinExistence type="predicted"/>
<keyword evidence="2" id="KW-0378">Hydrolase</keyword>
<evidence type="ECO:0000256" key="1">
    <source>
        <dbReference type="SAM" id="SignalP"/>
    </source>
</evidence>
<keyword evidence="3" id="KW-1185">Reference proteome</keyword>
<dbReference type="PANTHER" id="PTHR43546">
    <property type="entry name" value="UPF0173 METAL-DEPENDENT HYDROLASE MJ1163-RELATED"/>
    <property type="match status" value="1"/>
</dbReference>
<dbReference type="PANTHER" id="PTHR43546:SF3">
    <property type="entry name" value="UPF0173 METAL-DEPENDENT HYDROLASE MJ1163"/>
    <property type="match status" value="1"/>
</dbReference>
<feature type="signal peptide" evidence="1">
    <location>
        <begin position="1"/>
        <end position="18"/>
    </location>
</feature>